<feature type="domain" description="Threonine/serine exporter-like N-terminal" evidence="3">
    <location>
        <begin position="8"/>
        <end position="249"/>
    </location>
</feature>
<dbReference type="Pfam" id="PF06738">
    <property type="entry name" value="ThrE"/>
    <property type="match status" value="1"/>
</dbReference>
<feature type="transmembrane region" description="Helical" evidence="2">
    <location>
        <begin position="321"/>
        <end position="340"/>
    </location>
</feature>
<dbReference type="AlphaFoldDB" id="A0A1X2HBP5"/>
<dbReference type="PANTHER" id="PTHR31082:SF4">
    <property type="entry name" value="PHEROMONE-REGULATED MEMBRANE PROTEIN 10"/>
    <property type="match status" value="1"/>
</dbReference>
<dbReference type="OMA" id="WPWWRQP"/>
<dbReference type="EMBL" id="MCGN01000005">
    <property type="protein sequence ID" value="ORY96197.1"/>
    <property type="molecule type" value="Genomic_DNA"/>
</dbReference>
<sequence>MDKTRKKLITVLGQCLLQSGCPCHRAEEALQHTARMLAIDASFSFLPDTAIVTFSADPQKQSFMIKSPQSLDMGRIGRTHAIMDRYFEDADGAPDNLALLEQCLAALEEVANSGPTWGMLGTLFAFSASSFSASVMLFEGSWIDASLSAGLGLVVALMFILASYYPIYGRVFEISACVLVAALARALHSYCCFTGVAVSAILILLPGYGMTVSVMELSARHVTTGSIRLVYAIFYAFLLAYGLQMGSRLYASIVADDSEVGDELCGSNPVSPLYYIPMLPVLSISIAISYGSSVRQWASQSGGAAIAFCLSYFLGKVVPDPPIVNSITAFATGLYAYCVLKLTGEPPLISLSVGITLLVPGSIGVKGAYSLLHQESPSDSLFPIQMAIVALGLAAGMFAAAMIVYPAGKGRKLLISL</sequence>
<dbReference type="OrthoDB" id="413008at2759"/>
<feature type="transmembrane region" description="Helical" evidence="2">
    <location>
        <begin position="145"/>
        <end position="167"/>
    </location>
</feature>
<comment type="similarity">
    <text evidence="1">Belongs to the ThrE exporter (TC 2.A.79) family.</text>
</comment>
<protein>
    <recommendedName>
        <fullName evidence="3">Threonine/serine exporter-like N-terminal domain-containing protein</fullName>
    </recommendedName>
</protein>
<dbReference type="InterPro" id="IPR010619">
    <property type="entry name" value="ThrE-like_N"/>
</dbReference>
<feature type="transmembrane region" description="Helical" evidence="2">
    <location>
        <begin position="297"/>
        <end position="315"/>
    </location>
</feature>
<proteinExistence type="inferred from homology"/>
<evidence type="ECO:0000259" key="3">
    <source>
        <dbReference type="Pfam" id="PF06738"/>
    </source>
</evidence>
<feature type="transmembrane region" description="Helical" evidence="2">
    <location>
        <begin position="117"/>
        <end position="138"/>
    </location>
</feature>
<feature type="transmembrane region" description="Helical" evidence="2">
    <location>
        <begin position="273"/>
        <end position="290"/>
    </location>
</feature>
<keyword evidence="2" id="KW-1133">Transmembrane helix</keyword>
<gene>
    <name evidence="4" type="ORF">BCR43DRAFT_439366</name>
</gene>
<comment type="caution">
    <text evidence="4">The sequence shown here is derived from an EMBL/GenBank/DDBJ whole genome shotgun (WGS) entry which is preliminary data.</text>
</comment>
<keyword evidence="2" id="KW-0472">Membrane</keyword>
<dbReference type="GO" id="GO:0022857">
    <property type="term" value="F:transmembrane transporter activity"/>
    <property type="evidence" value="ECO:0007669"/>
    <property type="project" value="InterPro"/>
</dbReference>
<dbReference type="STRING" id="13706.A0A1X2HBP5"/>
<feature type="transmembrane region" description="Helical" evidence="2">
    <location>
        <begin position="229"/>
        <end position="253"/>
    </location>
</feature>
<dbReference type="InterPro" id="IPR051361">
    <property type="entry name" value="ThrE/Ser_Exporter"/>
</dbReference>
<reference evidence="4 5" key="1">
    <citation type="submission" date="2016-07" db="EMBL/GenBank/DDBJ databases">
        <title>Pervasive Adenine N6-methylation of Active Genes in Fungi.</title>
        <authorList>
            <consortium name="DOE Joint Genome Institute"/>
            <person name="Mondo S.J."/>
            <person name="Dannebaum R.O."/>
            <person name="Kuo R.C."/>
            <person name="Labutti K."/>
            <person name="Haridas S."/>
            <person name="Kuo A."/>
            <person name="Salamov A."/>
            <person name="Ahrendt S.R."/>
            <person name="Lipzen A."/>
            <person name="Sullivan W."/>
            <person name="Andreopoulos W.B."/>
            <person name="Clum A."/>
            <person name="Lindquist E."/>
            <person name="Daum C."/>
            <person name="Ramamoorthy G.K."/>
            <person name="Gryganskyi A."/>
            <person name="Culley D."/>
            <person name="Magnuson J.K."/>
            <person name="James T.Y."/>
            <person name="O'Malley M.A."/>
            <person name="Stajich J.E."/>
            <person name="Spatafora J.W."/>
            <person name="Visel A."/>
            <person name="Grigoriev I.V."/>
        </authorList>
    </citation>
    <scope>NUCLEOTIDE SEQUENCE [LARGE SCALE GENOMIC DNA]</scope>
    <source>
        <strain evidence="4 5">NRRL 2496</strain>
    </source>
</reference>
<evidence type="ECO:0000313" key="5">
    <source>
        <dbReference type="Proteomes" id="UP000242180"/>
    </source>
</evidence>
<accession>A0A1X2HBP5</accession>
<organism evidence="4 5">
    <name type="scientific">Syncephalastrum racemosum</name>
    <name type="common">Filamentous fungus</name>
    <dbReference type="NCBI Taxonomy" id="13706"/>
    <lineage>
        <taxon>Eukaryota</taxon>
        <taxon>Fungi</taxon>
        <taxon>Fungi incertae sedis</taxon>
        <taxon>Mucoromycota</taxon>
        <taxon>Mucoromycotina</taxon>
        <taxon>Mucoromycetes</taxon>
        <taxon>Mucorales</taxon>
        <taxon>Syncephalastraceae</taxon>
        <taxon>Syncephalastrum</taxon>
    </lineage>
</organism>
<evidence type="ECO:0000256" key="1">
    <source>
        <dbReference type="ARBA" id="ARBA00034125"/>
    </source>
</evidence>
<feature type="transmembrane region" description="Helical" evidence="2">
    <location>
        <begin position="381"/>
        <end position="405"/>
    </location>
</feature>
<feature type="transmembrane region" description="Helical" evidence="2">
    <location>
        <begin position="187"/>
        <end position="208"/>
    </location>
</feature>
<dbReference type="Proteomes" id="UP000242180">
    <property type="component" value="Unassembled WGS sequence"/>
</dbReference>
<evidence type="ECO:0000256" key="2">
    <source>
        <dbReference type="SAM" id="Phobius"/>
    </source>
</evidence>
<keyword evidence="5" id="KW-1185">Reference proteome</keyword>
<name>A0A1X2HBP5_SYNRA</name>
<dbReference type="PANTHER" id="PTHR31082">
    <property type="entry name" value="PHEROMONE-REGULATED MEMBRANE PROTEIN 10"/>
    <property type="match status" value="1"/>
</dbReference>
<evidence type="ECO:0000313" key="4">
    <source>
        <dbReference type="EMBL" id="ORY96197.1"/>
    </source>
</evidence>
<dbReference type="InParanoid" id="A0A1X2HBP5"/>
<keyword evidence="2" id="KW-0812">Transmembrane</keyword>
<feature type="transmembrane region" description="Helical" evidence="2">
    <location>
        <begin position="347"/>
        <end position="369"/>
    </location>
</feature>